<sequence length="395" mass="43451">MARTEESQRREADRKEGWNARRWYEGIMAKQKTHMGGAVTETELLIANIDRSVTQEVRSVLDQATVDLYAETEDEWSATAPVDVWWDGAKACYASDGGHRIAAKEKNGRKKILCRVHRCDDAESALTLARLHAFGPANHAHGRARTPEDKRKTVRSCIALPEYAGESDRRIAEICKVGKWLVGQVRAEIAGAPKPAPRTVKADSPPKPAPTPASGRATTAEERVIESLTKPGVVEKLVERLESEDIVESPEVVARPPAKEHKALTDARGRVVPEPMVSLFRLGRAFAADLRGVLHEAADGVKSAAEESWGIGLAQMVPTLEADLKKVAQDAAASLPWCCCPHVDQATGEHLVEGKCRVCINNRGWLTRHNWHQLGDPIKQLIDEHAEPDAEREDA</sequence>
<reference evidence="2 3" key="1">
    <citation type="submission" date="2018-01" db="EMBL/GenBank/DDBJ databases">
        <title>G. obscuriglobus.</title>
        <authorList>
            <person name="Franke J."/>
            <person name="Blomberg W."/>
            <person name="Selmecki A."/>
        </authorList>
    </citation>
    <scope>NUCLEOTIDE SEQUENCE [LARGE SCALE GENOMIC DNA]</scope>
    <source>
        <strain evidence="2 3">DSM 5831</strain>
    </source>
</reference>
<dbReference type="InterPro" id="IPR036086">
    <property type="entry name" value="ParB/Sulfiredoxin_sf"/>
</dbReference>
<dbReference type="AlphaFoldDB" id="A0A2Z3GWB6"/>
<dbReference type="OrthoDB" id="569300at2"/>
<dbReference type="Proteomes" id="UP000245802">
    <property type="component" value="Chromosome"/>
</dbReference>
<dbReference type="KEGG" id="gog:C1280_18190"/>
<name>A0A2Z3GWB6_9BACT</name>
<protein>
    <recommendedName>
        <fullName evidence="4">ParB/Sulfiredoxin domain-containing protein</fullName>
    </recommendedName>
</protein>
<keyword evidence="3" id="KW-1185">Reference proteome</keyword>
<organism evidence="2 3">
    <name type="scientific">Gemmata obscuriglobus</name>
    <dbReference type="NCBI Taxonomy" id="114"/>
    <lineage>
        <taxon>Bacteria</taxon>
        <taxon>Pseudomonadati</taxon>
        <taxon>Planctomycetota</taxon>
        <taxon>Planctomycetia</taxon>
        <taxon>Gemmatales</taxon>
        <taxon>Gemmataceae</taxon>
        <taxon>Gemmata</taxon>
    </lineage>
</organism>
<dbReference type="RefSeq" id="WP_010048006.1">
    <property type="nucleotide sequence ID" value="NZ_CP025958.1"/>
</dbReference>
<dbReference type="SUPFAM" id="SSF110849">
    <property type="entry name" value="ParB/Sulfiredoxin"/>
    <property type="match status" value="1"/>
</dbReference>
<evidence type="ECO:0000256" key="1">
    <source>
        <dbReference type="SAM" id="MobiDB-lite"/>
    </source>
</evidence>
<evidence type="ECO:0000313" key="2">
    <source>
        <dbReference type="EMBL" id="AWM38729.1"/>
    </source>
</evidence>
<proteinExistence type="predicted"/>
<feature type="region of interest" description="Disordered" evidence="1">
    <location>
        <begin position="192"/>
        <end position="222"/>
    </location>
</feature>
<dbReference type="EMBL" id="CP025958">
    <property type="protein sequence ID" value="AWM38729.1"/>
    <property type="molecule type" value="Genomic_DNA"/>
</dbReference>
<evidence type="ECO:0008006" key="4">
    <source>
        <dbReference type="Google" id="ProtNLM"/>
    </source>
</evidence>
<accession>A0A2Z3GWB6</accession>
<gene>
    <name evidence="2" type="ORF">C1280_18190</name>
</gene>
<evidence type="ECO:0000313" key="3">
    <source>
        <dbReference type="Proteomes" id="UP000245802"/>
    </source>
</evidence>